<reference evidence="1" key="1">
    <citation type="journal article" date="2020" name="Stud. Mycol.">
        <title>101 Dothideomycetes genomes: a test case for predicting lifestyles and emergence of pathogens.</title>
        <authorList>
            <person name="Haridas S."/>
            <person name="Albert R."/>
            <person name="Binder M."/>
            <person name="Bloem J."/>
            <person name="Labutti K."/>
            <person name="Salamov A."/>
            <person name="Andreopoulos B."/>
            <person name="Baker S."/>
            <person name="Barry K."/>
            <person name="Bills G."/>
            <person name="Bluhm B."/>
            <person name="Cannon C."/>
            <person name="Castanera R."/>
            <person name="Culley D."/>
            <person name="Daum C."/>
            <person name="Ezra D."/>
            <person name="Gonzalez J."/>
            <person name="Henrissat B."/>
            <person name="Kuo A."/>
            <person name="Liang C."/>
            <person name="Lipzen A."/>
            <person name="Lutzoni F."/>
            <person name="Magnuson J."/>
            <person name="Mondo S."/>
            <person name="Nolan M."/>
            <person name="Ohm R."/>
            <person name="Pangilinan J."/>
            <person name="Park H.-J."/>
            <person name="Ramirez L."/>
            <person name="Alfaro M."/>
            <person name="Sun H."/>
            <person name="Tritt A."/>
            <person name="Yoshinaga Y."/>
            <person name="Zwiers L.-H."/>
            <person name="Turgeon B."/>
            <person name="Goodwin S."/>
            <person name="Spatafora J."/>
            <person name="Crous P."/>
            <person name="Grigoriev I."/>
        </authorList>
    </citation>
    <scope>NUCLEOTIDE SEQUENCE</scope>
    <source>
        <strain evidence="1">CBS 122367</strain>
    </source>
</reference>
<evidence type="ECO:0000313" key="2">
    <source>
        <dbReference type="Proteomes" id="UP000799291"/>
    </source>
</evidence>
<accession>A0A6G1IWR4</accession>
<name>A0A6G1IWR4_9PLEO</name>
<evidence type="ECO:0000313" key="1">
    <source>
        <dbReference type="EMBL" id="KAF2682558.1"/>
    </source>
</evidence>
<sequence length="52" mass="6145">MLINIIPANGLIKCLLKQKYKVFLKQLRIEDISYLIRVKTFASRVNALYYAR</sequence>
<keyword evidence="2" id="KW-1185">Reference proteome</keyword>
<organism evidence="1 2">
    <name type="scientific">Lentithecium fluviatile CBS 122367</name>
    <dbReference type="NCBI Taxonomy" id="1168545"/>
    <lineage>
        <taxon>Eukaryota</taxon>
        <taxon>Fungi</taxon>
        <taxon>Dikarya</taxon>
        <taxon>Ascomycota</taxon>
        <taxon>Pezizomycotina</taxon>
        <taxon>Dothideomycetes</taxon>
        <taxon>Pleosporomycetidae</taxon>
        <taxon>Pleosporales</taxon>
        <taxon>Massarineae</taxon>
        <taxon>Lentitheciaceae</taxon>
        <taxon>Lentithecium</taxon>
    </lineage>
</organism>
<dbReference type="AlphaFoldDB" id="A0A6G1IWR4"/>
<protein>
    <submittedName>
        <fullName evidence="1">Uncharacterized protein</fullName>
    </submittedName>
</protein>
<gene>
    <name evidence="1" type="ORF">K458DRAFT_306522</name>
</gene>
<dbReference type="EMBL" id="MU005586">
    <property type="protein sequence ID" value="KAF2682558.1"/>
    <property type="molecule type" value="Genomic_DNA"/>
</dbReference>
<proteinExistence type="predicted"/>
<dbReference type="Proteomes" id="UP000799291">
    <property type="component" value="Unassembled WGS sequence"/>
</dbReference>